<dbReference type="OrthoDB" id="276323at2759"/>
<sequence>MLDRYKVLRSAGVVWGITICCLLFNRKLPGSRIFFSLIPAFLWRGDKMKNEEEQKCNNNQASAPVETRVDNQRSAENKNTQQSQVQNFMLGGLTGASPPKFVSFEEIMKAANGMTNMALAHEIALDKNFKLETLDPPSDSFQKKVKETMHNIFWQLLAQELAEDPPNFNQALTLLGEIKTALEELLLPRHTKIRENINEVLDIDLIKQQAEQGILDFHHYANFIISIMAKLCAPVRDEKIAELATSTDVIETFRGILETLQLMKLDMANFTITLIRPEIVASSVEYEKKKFAEFLKVNEDGLQLTRKWLLRNLDMEKLTTSSTDINAVRQITHSLLTEAYLDLLEWKFNPDAETLMMDQGRLVELRDRTCRLCIAGSVLLVTNNTIGAPLQGVTSFKNSMKQHLAVLLESVHSNEELATVMVNIVLQVTADVKETLKEIGASELSPELESLLSAQILEIAKPDHKIRNLVNIRIRQFLQKIIQSQTAGPQQIPPGLSSLQEELAGIAAQFLIIVSHNRSVFGEYYLDIVTTAITGENAATPMNTE</sequence>
<name>A0A6J0BMN7_NEOLC</name>
<feature type="compositionally biased region" description="Basic and acidic residues" evidence="2">
    <location>
        <begin position="67"/>
        <end position="76"/>
    </location>
</feature>
<evidence type="ECO:0000256" key="1">
    <source>
        <dbReference type="ARBA" id="ARBA00010954"/>
    </source>
</evidence>
<evidence type="ECO:0000256" key="2">
    <source>
        <dbReference type="SAM" id="MobiDB-lite"/>
    </source>
</evidence>
<keyword evidence="3" id="KW-1133">Transmembrane helix</keyword>
<reference evidence="5" key="1">
    <citation type="submission" date="2025-08" db="UniProtKB">
        <authorList>
            <consortium name="RefSeq"/>
        </authorList>
    </citation>
    <scope>IDENTIFICATION</scope>
    <source>
        <tissue evidence="5">Thorax and Abdomen</tissue>
    </source>
</reference>
<dbReference type="RefSeq" id="XP_015515522.2">
    <property type="nucleotide sequence ID" value="XM_015660036.2"/>
</dbReference>
<keyword evidence="3" id="KW-0472">Membrane</keyword>
<comment type="similarity">
    <text evidence="1">Belongs to the TCP11 family.</text>
</comment>
<dbReference type="Proteomes" id="UP000829291">
    <property type="component" value="Chromosome 6"/>
</dbReference>
<dbReference type="FunCoup" id="A0A6J0BMN7">
    <property type="interactions" value="774"/>
</dbReference>
<dbReference type="KEGG" id="nlo:107221140"/>
<evidence type="ECO:0000256" key="3">
    <source>
        <dbReference type="SAM" id="Phobius"/>
    </source>
</evidence>
<accession>A0A6J0BMN7</accession>
<dbReference type="GO" id="GO:0007165">
    <property type="term" value="P:signal transduction"/>
    <property type="evidence" value="ECO:0007669"/>
    <property type="project" value="TreeGrafter"/>
</dbReference>
<gene>
    <name evidence="5" type="primary">LOC107221140</name>
</gene>
<dbReference type="GeneID" id="107221140"/>
<keyword evidence="3" id="KW-0812">Transmembrane</keyword>
<evidence type="ECO:0000313" key="5">
    <source>
        <dbReference type="RefSeq" id="XP_015515522.2"/>
    </source>
</evidence>
<dbReference type="PANTHER" id="PTHR12832">
    <property type="entry name" value="TESTIS-SPECIFIC PROTEIN PBS13 T-COMPLEX 11"/>
    <property type="match status" value="1"/>
</dbReference>
<dbReference type="Pfam" id="PF05794">
    <property type="entry name" value="Tcp11"/>
    <property type="match status" value="1"/>
</dbReference>
<keyword evidence="4" id="KW-1185">Reference proteome</keyword>
<proteinExistence type="inferred from homology"/>
<dbReference type="AlphaFoldDB" id="A0A6J0BMN7"/>
<evidence type="ECO:0000313" key="4">
    <source>
        <dbReference type="Proteomes" id="UP000829291"/>
    </source>
</evidence>
<protein>
    <submittedName>
        <fullName evidence="5">T-complex protein 11-like protein 1 isoform X1</fullName>
    </submittedName>
</protein>
<organism evidence="5">
    <name type="scientific">Neodiprion lecontei</name>
    <name type="common">Redheaded pine sawfly</name>
    <dbReference type="NCBI Taxonomy" id="441921"/>
    <lineage>
        <taxon>Eukaryota</taxon>
        <taxon>Metazoa</taxon>
        <taxon>Ecdysozoa</taxon>
        <taxon>Arthropoda</taxon>
        <taxon>Hexapoda</taxon>
        <taxon>Insecta</taxon>
        <taxon>Pterygota</taxon>
        <taxon>Neoptera</taxon>
        <taxon>Endopterygota</taxon>
        <taxon>Hymenoptera</taxon>
        <taxon>Tenthredinoidea</taxon>
        <taxon>Diprionidae</taxon>
        <taxon>Diprioninae</taxon>
        <taxon>Neodiprion</taxon>
    </lineage>
</organism>
<dbReference type="InParanoid" id="A0A6J0BMN7"/>
<dbReference type="PANTHER" id="PTHR12832:SF11">
    <property type="entry name" value="LD23868P"/>
    <property type="match status" value="1"/>
</dbReference>
<feature type="transmembrane region" description="Helical" evidence="3">
    <location>
        <begin position="7"/>
        <end position="25"/>
    </location>
</feature>
<feature type="region of interest" description="Disordered" evidence="2">
    <location>
        <begin position="52"/>
        <end position="81"/>
    </location>
</feature>
<dbReference type="InterPro" id="IPR008862">
    <property type="entry name" value="Tcp11"/>
</dbReference>